<protein>
    <submittedName>
        <fullName evidence="1">Uncharacterized protein</fullName>
    </submittedName>
</protein>
<evidence type="ECO:0000313" key="1">
    <source>
        <dbReference type="EMBL" id="KAA0721128.1"/>
    </source>
</evidence>
<name>A0A5A9PH38_9TELE</name>
<gene>
    <name evidence="1" type="ORF">E1301_Tti001862</name>
</gene>
<sequence length="71" mass="7867">MVSIISDLDPLKSWNVLSVCPGRIRNYLAEWLFCVCVWAAHAVSLSLIPGISGCLQTVAHRRATQMNGIQR</sequence>
<proteinExistence type="predicted"/>
<accession>A0A5A9PH38</accession>
<dbReference type="EMBL" id="SOYY01000005">
    <property type="protein sequence ID" value="KAA0721128.1"/>
    <property type="molecule type" value="Genomic_DNA"/>
</dbReference>
<reference evidence="1 2" key="1">
    <citation type="journal article" date="2019" name="Mol. Ecol. Resour.">
        <title>Chromosome-level genome assembly of Triplophysa tibetana, a fish adapted to the harsh high-altitude environment of the Tibetan Plateau.</title>
        <authorList>
            <person name="Yang X."/>
            <person name="Liu H."/>
            <person name="Ma Z."/>
            <person name="Zou Y."/>
            <person name="Zou M."/>
            <person name="Mao Y."/>
            <person name="Li X."/>
            <person name="Wang H."/>
            <person name="Chen T."/>
            <person name="Wang W."/>
            <person name="Yang R."/>
        </authorList>
    </citation>
    <scope>NUCLEOTIDE SEQUENCE [LARGE SCALE GENOMIC DNA]</scope>
    <source>
        <strain evidence="1">TTIB1903HZAU</strain>
        <tissue evidence="1">Muscle</tissue>
    </source>
</reference>
<comment type="caution">
    <text evidence="1">The sequence shown here is derived from an EMBL/GenBank/DDBJ whole genome shotgun (WGS) entry which is preliminary data.</text>
</comment>
<evidence type="ECO:0000313" key="2">
    <source>
        <dbReference type="Proteomes" id="UP000324632"/>
    </source>
</evidence>
<keyword evidence="2" id="KW-1185">Reference proteome</keyword>
<dbReference type="Proteomes" id="UP000324632">
    <property type="component" value="Chromosome 5"/>
</dbReference>
<dbReference type="AlphaFoldDB" id="A0A5A9PH38"/>
<organism evidence="1 2">
    <name type="scientific">Triplophysa tibetana</name>
    <dbReference type="NCBI Taxonomy" id="1572043"/>
    <lineage>
        <taxon>Eukaryota</taxon>
        <taxon>Metazoa</taxon>
        <taxon>Chordata</taxon>
        <taxon>Craniata</taxon>
        <taxon>Vertebrata</taxon>
        <taxon>Euteleostomi</taxon>
        <taxon>Actinopterygii</taxon>
        <taxon>Neopterygii</taxon>
        <taxon>Teleostei</taxon>
        <taxon>Ostariophysi</taxon>
        <taxon>Cypriniformes</taxon>
        <taxon>Nemacheilidae</taxon>
        <taxon>Triplophysa</taxon>
    </lineage>
</organism>